<keyword evidence="6 10" id="KW-0915">Sodium</keyword>
<dbReference type="eggNOG" id="COG0025">
    <property type="taxonomic scope" value="Bacteria"/>
</dbReference>
<dbReference type="InterPro" id="IPR004705">
    <property type="entry name" value="Cation/H_exchanger_CPA1_bac"/>
</dbReference>
<evidence type="ECO:0000313" key="16">
    <source>
        <dbReference type="Proteomes" id="UP000229907"/>
    </source>
</evidence>
<evidence type="ECO:0000313" key="14">
    <source>
        <dbReference type="EMBL" id="KFI57935.1"/>
    </source>
</evidence>
<evidence type="ECO:0000256" key="9">
    <source>
        <dbReference type="ARBA" id="ARBA00023201"/>
    </source>
</evidence>
<evidence type="ECO:0000256" key="10">
    <source>
        <dbReference type="RuleBase" id="RU366002"/>
    </source>
</evidence>
<dbReference type="STRING" id="35760.BCHO_0015"/>
<keyword evidence="15" id="KW-1185">Reference proteome</keyword>
<dbReference type="Pfam" id="PF00999">
    <property type="entry name" value="Na_H_Exchanger"/>
    <property type="match status" value="1"/>
</dbReference>
<name>A0A087AGN5_9BIFI</name>
<dbReference type="EMBL" id="CP018044">
    <property type="protein sequence ID" value="ATU19940.1"/>
    <property type="molecule type" value="Genomic_DNA"/>
</dbReference>
<feature type="coiled-coil region" evidence="11">
    <location>
        <begin position="424"/>
        <end position="477"/>
    </location>
</feature>
<dbReference type="Proteomes" id="UP000229907">
    <property type="component" value="Chromosome"/>
</dbReference>
<feature type="transmembrane region" description="Helical" evidence="10">
    <location>
        <begin position="183"/>
        <end position="205"/>
    </location>
</feature>
<reference evidence="13 16" key="2">
    <citation type="submission" date="2016-11" db="EMBL/GenBank/DDBJ databases">
        <title>complete genome sequence of Bifidobacterium choerinum strain FMB-1.</title>
        <authorList>
            <person name="Park C.-S."/>
            <person name="Jung D.-H."/>
            <person name="Choi D.-S."/>
        </authorList>
    </citation>
    <scope>NUCLEOTIDE SEQUENCE [LARGE SCALE GENOMIC DNA]</scope>
    <source>
        <strain evidence="13 16">FMB-1</strain>
    </source>
</reference>
<keyword evidence="2 10" id="KW-0813">Transport</keyword>
<feature type="transmembrane region" description="Helical" evidence="10">
    <location>
        <begin position="6"/>
        <end position="24"/>
    </location>
</feature>
<keyword evidence="4 10" id="KW-0812">Transmembrane</keyword>
<dbReference type="GO" id="GO:0015386">
    <property type="term" value="F:potassium:proton antiporter activity"/>
    <property type="evidence" value="ECO:0007669"/>
    <property type="project" value="TreeGrafter"/>
</dbReference>
<feature type="transmembrane region" description="Helical" evidence="10">
    <location>
        <begin position="53"/>
        <end position="69"/>
    </location>
</feature>
<keyword evidence="9 10" id="KW-0739">Sodium transport</keyword>
<dbReference type="GO" id="GO:0051453">
    <property type="term" value="P:regulation of intracellular pH"/>
    <property type="evidence" value="ECO:0007669"/>
    <property type="project" value="TreeGrafter"/>
</dbReference>
<gene>
    <name evidence="13" type="ORF">BcFMB_02260</name>
    <name evidence="14" type="ORF">BCHO_0015</name>
</gene>
<protein>
    <submittedName>
        <fullName evidence="13">Na+/H+ antiporter</fullName>
    </submittedName>
    <submittedName>
        <fullName evidence="14">NhaP-type Na(+)/H(+) exchanger</fullName>
    </submittedName>
</protein>
<keyword evidence="5 10" id="KW-1133">Transmembrane helix</keyword>
<sequence>MAVFELILSIVAAVLLSSFLSRFIPRISTPLVQIALGVLMAQLPFVPDTRLDPELFMVLFIAPLLYLEAHEINKSQLLKSLKLSLSLAVGLAIAIMVVVGFTVHAIWPMFTLAAALALGAALGPTDAVAVSSLSHEASLSQRQVGVLKGESLFNDASGIVGFQFAITAAVTGQFRVTEAVGEVVVSFFGGALFGLVVGLLANWLFETSRQLGWETTTSRILLELFLPFLLYLGAGAVHVSGILAVVAAGLMMRFDRTGIGPNVARTNIVASSVWSVLSFSLNGAVFILLGLLLPGAMRASWDNPAISNWTLLTIILCVSAVIVGLRFLWVSAMLRLAHAEDSRKRRHMTPERWRSAAVMTFGGAKGTITLSLMFTIPYTLADGEWFPMRDELIFIAGGVIIVTLLLANFMLPIIAPNKAADDSREITEASIEVLRRTVEELAELTTDENRAPVMAVINSYTQRITRLKKRLGETNADARAELQLAALDWEKDYVKRRLAETRIDPTLDTHERDIRVEACERLLDQIMTTLRHTHTEHDSSHVLWQIKGRVHSLQRHTVIVSRRAANKIRRSTPMFSEDEVYGSMRDLQTDAIDHVIDRLYEEMTSTTYDTEIVSGLLLDYRRAEASLKSRPNMRNSASLSTLIDAVKRESFGIELGVIQDMLENGDITRAQAKQLRKNVYVMSVAADANF</sequence>
<dbReference type="OrthoDB" id="9809206at2"/>
<dbReference type="Proteomes" id="UP000028995">
    <property type="component" value="Unassembled WGS sequence"/>
</dbReference>
<feature type="transmembrane region" description="Helical" evidence="10">
    <location>
        <begin position="392"/>
        <end position="414"/>
    </location>
</feature>
<proteinExistence type="inferred from homology"/>
<evidence type="ECO:0000256" key="2">
    <source>
        <dbReference type="ARBA" id="ARBA00022448"/>
    </source>
</evidence>
<comment type="subcellular location">
    <subcellularLocation>
        <location evidence="1 10">Cell membrane</location>
        <topology evidence="1 10">Multi-pass membrane protein</topology>
    </subcellularLocation>
</comment>
<feature type="transmembrane region" description="Helical" evidence="10">
    <location>
        <begin position="355"/>
        <end position="380"/>
    </location>
</feature>
<evidence type="ECO:0000256" key="4">
    <source>
        <dbReference type="ARBA" id="ARBA00022692"/>
    </source>
</evidence>
<feature type="transmembrane region" description="Helical" evidence="10">
    <location>
        <begin position="81"/>
        <end position="107"/>
    </location>
</feature>
<feature type="transmembrane region" description="Helical" evidence="10">
    <location>
        <begin position="113"/>
        <end position="133"/>
    </location>
</feature>
<keyword evidence="3 10" id="KW-1003">Cell membrane</keyword>
<evidence type="ECO:0000256" key="6">
    <source>
        <dbReference type="ARBA" id="ARBA00023053"/>
    </source>
</evidence>
<feature type="transmembrane region" description="Helical" evidence="10">
    <location>
        <begin position="309"/>
        <end position="334"/>
    </location>
</feature>
<dbReference type="PANTHER" id="PTHR10110">
    <property type="entry name" value="SODIUM/HYDROGEN EXCHANGER"/>
    <property type="match status" value="1"/>
</dbReference>
<dbReference type="InterPro" id="IPR018422">
    <property type="entry name" value="Cation/H_exchanger_CPA1"/>
</dbReference>
<dbReference type="GO" id="GO:0005886">
    <property type="term" value="C:plasma membrane"/>
    <property type="evidence" value="ECO:0007669"/>
    <property type="project" value="UniProtKB-SubCell"/>
</dbReference>
<dbReference type="InterPro" id="IPR006153">
    <property type="entry name" value="Cation/H_exchanger_TM"/>
</dbReference>
<keyword evidence="8 10" id="KW-0472">Membrane</keyword>
<dbReference type="EMBL" id="JGYU01000002">
    <property type="protein sequence ID" value="KFI57935.1"/>
    <property type="molecule type" value="Genomic_DNA"/>
</dbReference>
<keyword evidence="7 10" id="KW-0406">Ion transport</keyword>
<evidence type="ECO:0000256" key="5">
    <source>
        <dbReference type="ARBA" id="ARBA00022989"/>
    </source>
</evidence>
<dbReference type="RefSeq" id="WP_024540194.1">
    <property type="nucleotide sequence ID" value="NZ_CP018044.1"/>
</dbReference>
<accession>A0A087AGN5</accession>
<evidence type="ECO:0000259" key="12">
    <source>
        <dbReference type="Pfam" id="PF00999"/>
    </source>
</evidence>
<evidence type="ECO:0000256" key="11">
    <source>
        <dbReference type="SAM" id="Coils"/>
    </source>
</evidence>
<dbReference type="PANTHER" id="PTHR10110:SF86">
    <property type="entry name" value="SODIUM_HYDROGEN EXCHANGER 7"/>
    <property type="match status" value="1"/>
</dbReference>
<dbReference type="KEGG" id="bcho:BcFMB_02260"/>
<comment type="caution">
    <text evidence="10">Lacks conserved residue(s) required for the propagation of feature annotation.</text>
</comment>
<dbReference type="GO" id="GO:0098719">
    <property type="term" value="P:sodium ion import across plasma membrane"/>
    <property type="evidence" value="ECO:0007669"/>
    <property type="project" value="TreeGrafter"/>
</dbReference>
<keyword evidence="11" id="KW-0175">Coiled coil</keyword>
<feature type="transmembrane region" description="Helical" evidence="10">
    <location>
        <begin position="225"/>
        <end position="252"/>
    </location>
</feature>
<evidence type="ECO:0000256" key="3">
    <source>
        <dbReference type="ARBA" id="ARBA00022475"/>
    </source>
</evidence>
<evidence type="ECO:0000256" key="1">
    <source>
        <dbReference type="ARBA" id="ARBA00004651"/>
    </source>
</evidence>
<evidence type="ECO:0000313" key="15">
    <source>
        <dbReference type="Proteomes" id="UP000028995"/>
    </source>
</evidence>
<evidence type="ECO:0000256" key="8">
    <source>
        <dbReference type="ARBA" id="ARBA00023136"/>
    </source>
</evidence>
<reference evidence="14 15" key="1">
    <citation type="submission" date="2014-03" db="EMBL/GenBank/DDBJ databases">
        <title>Genomics of Bifidobacteria.</title>
        <authorList>
            <person name="Ventura M."/>
            <person name="Milani C."/>
            <person name="Lugli G.A."/>
        </authorList>
    </citation>
    <scope>NUCLEOTIDE SEQUENCE [LARGE SCALE GENOMIC DNA]</scope>
    <source>
        <strain evidence="14 15">LMG 10510</strain>
    </source>
</reference>
<comment type="function">
    <text evidence="10">Na(+)/H(+) antiporter that extrudes sodium in exchange for external protons.</text>
</comment>
<organism evidence="14 15">
    <name type="scientific">Bifidobacterium choerinum</name>
    <dbReference type="NCBI Taxonomy" id="35760"/>
    <lineage>
        <taxon>Bacteria</taxon>
        <taxon>Bacillati</taxon>
        <taxon>Actinomycetota</taxon>
        <taxon>Actinomycetes</taxon>
        <taxon>Bifidobacteriales</taxon>
        <taxon>Bifidobacteriaceae</taxon>
        <taxon>Bifidobacterium</taxon>
    </lineage>
</organism>
<evidence type="ECO:0000256" key="7">
    <source>
        <dbReference type="ARBA" id="ARBA00023065"/>
    </source>
</evidence>
<dbReference type="AlphaFoldDB" id="A0A087AGN5"/>
<feature type="domain" description="Cation/H+ exchanger transmembrane" evidence="12">
    <location>
        <begin position="13"/>
        <end position="414"/>
    </location>
</feature>
<comment type="similarity">
    <text evidence="10">Belongs to the monovalent cation:proton antiporter 1 (CPA1) transporter (TC 2.A.36) family.</text>
</comment>
<dbReference type="NCBIfam" id="TIGR00831">
    <property type="entry name" value="a_cpa1"/>
    <property type="match status" value="1"/>
</dbReference>
<keyword evidence="10" id="KW-0050">Antiport</keyword>
<dbReference type="GO" id="GO:0015385">
    <property type="term" value="F:sodium:proton antiporter activity"/>
    <property type="evidence" value="ECO:0007669"/>
    <property type="project" value="InterPro"/>
</dbReference>
<evidence type="ECO:0000313" key="13">
    <source>
        <dbReference type="EMBL" id="ATU19940.1"/>
    </source>
</evidence>
<feature type="transmembrane region" description="Helical" evidence="10">
    <location>
        <begin position="273"/>
        <end position="297"/>
    </location>
</feature>
<dbReference type="Gene3D" id="6.10.140.1330">
    <property type="match status" value="1"/>
</dbReference>